<name>A0A194QTF0_PAPMA</name>
<accession>A0A194QTF0</accession>
<protein>
    <submittedName>
        <fullName evidence="1">Uncharacterized protein</fullName>
    </submittedName>
</protein>
<evidence type="ECO:0000313" key="2">
    <source>
        <dbReference type="Proteomes" id="UP000053240"/>
    </source>
</evidence>
<dbReference type="InParanoid" id="A0A194QTF0"/>
<gene>
    <name evidence="1" type="ORF">RR48_06230</name>
</gene>
<evidence type="ECO:0000313" key="1">
    <source>
        <dbReference type="EMBL" id="KPJ08742.1"/>
    </source>
</evidence>
<dbReference type="EMBL" id="KQ461150">
    <property type="protein sequence ID" value="KPJ08742.1"/>
    <property type="molecule type" value="Genomic_DNA"/>
</dbReference>
<proteinExistence type="predicted"/>
<keyword evidence="2" id="KW-1185">Reference proteome</keyword>
<organism evidence="1 2">
    <name type="scientific">Papilio machaon</name>
    <name type="common">Old World swallowtail butterfly</name>
    <dbReference type="NCBI Taxonomy" id="76193"/>
    <lineage>
        <taxon>Eukaryota</taxon>
        <taxon>Metazoa</taxon>
        <taxon>Ecdysozoa</taxon>
        <taxon>Arthropoda</taxon>
        <taxon>Hexapoda</taxon>
        <taxon>Insecta</taxon>
        <taxon>Pterygota</taxon>
        <taxon>Neoptera</taxon>
        <taxon>Endopterygota</taxon>
        <taxon>Lepidoptera</taxon>
        <taxon>Glossata</taxon>
        <taxon>Ditrysia</taxon>
        <taxon>Papilionoidea</taxon>
        <taxon>Papilionidae</taxon>
        <taxon>Papilioninae</taxon>
        <taxon>Papilio</taxon>
    </lineage>
</organism>
<reference evidence="1 2" key="1">
    <citation type="journal article" date="2015" name="Nat. Commun.">
        <title>Outbred genome sequencing and CRISPR/Cas9 gene editing in butterflies.</title>
        <authorList>
            <person name="Li X."/>
            <person name="Fan D."/>
            <person name="Zhang W."/>
            <person name="Liu G."/>
            <person name="Zhang L."/>
            <person name="Zhao L."/>
            <person name="Fang X."/>
            <person name="Chen L."/>
            <person name="Dong Y."/>
            <person name="Chen Y."/>
            <person name="Ding Y."/>
            <person name="Zhao R."/>
            <person name="Feng M."/>
            <person name="Zhu Y."/>
            <person name="Feng Y."/>
            <person name="Jiang X."/>
            <person name="Zhu D."/>
            <person name="Xiang H."/>
            <person name="Feng X."/>
            <person name="Li S."/>
            <person name="Wang J."/>
            <person name="Zhang G."/>
            <person name="Kronforst M.R."/>
            <person name="Wang W."/>
        </authorList>
    </citation>
    <scope>NUCLEOTIDE SEQUENCE [LARGE SCALE GENOMIC DNA]</scope>
    <source>
        <strain evidence="1">Ya'a_city_454_Pm</strain>
        <tissue evidence="1">Whole body</tissue>
    </source>
</reference>
<dbReference type="AlphaFoldDB" id="A0A194QTF0"/>
<dbReference type="Proteomes" id="UP000053240">
    <property type="component" value="Unassembled WGS sequence"/>
</dbReference>
<sequence>MRTSMIHTTEAAHIVRDTPAQCAATVAAQLSDLSLSFAHRTRPY</sequence>